<dbReference type="RefSeq" id="WP_367624863.1">
    <property type="nucleotide sequence ID" value="NZ_JBFNQD010000005.1"/>
</dbReference>
<keyword evidence="3" id="KW-1185">Reference proteome</keyword>
<dbReference type="PROSITE" id="PS50005">
    <property type="entry name" value="TPR"/>
    <property type="match status" value="1"/>
</dbReference>
<dbReference type="Proteomes" id="UP001555786">
    <property type="component" value="Unassembled WGS sequence"/>
</dbReference>
<reference evidence="2 3" key="1">
    <citation type="submission" date="2024-07" db="EMBL/GenBank/DDBJ databases">
        <title>Description of Labrys sedimenti sp. nov., isolated from a diclofenac-degrading enrichment culture.</title>
        <authorList>
            <person name="Tancsics A."/>
            <person name="Csepanyi A."/>
        </authorList>
    </citation>
    <scope>NUCLEOTIDE SEQUENCE [LARGE SCALE GENOMIC DNA]</scope>
    <source>
        <strain evidence="2 3">LMG 23578</strain>
    </source>
</reference>
<dbReference type="Gene3D" id="1.25.40.10">
    <property type="entry name" value="Tetratricopeptide repeat domain"/>
    <property type="match status" value="1"/>
</dbReference>
<dbReference type="InterPro" id="IPR011990">
    <property type="entry name" value="TPR-like_helical_dom_sf"/>
</dbReference>
<dbReference type="SUPFAM" id="SSF48452">
    <property type="entry name" value="TPR-like"/>
    <property type="match status" value="1"/>
</dbReference>
<evidence type="ECO:0000313" key="2">
    <source>
        <dbReference type="EMBL" id="MEW9307424.1"/>
    </source>
</evidence>
<keyword evidence="1" id="KW-0802">TPR repeat</keyword>
<name>A0ABV3PP68_9HYPH</name>
<evidence type="ECO:0000256" key="1">
    <source>
        <dbReference type="PROSITE-ProRule" id="PRU00339"/>
    </source>
</evidence>
<evidence type="ECO:0000313" key="3">
    <source>
        <dbReference type="Proteomes" id="UP001555786"/>
    </source>
</evidence>
<gene>
    <name evidence="2" type="ORF">ABXS05_17865</name>
</gene>
<evidence type="ECO:0008006" key="4">
    <source>
        <dbReference type="Google" id="ProtNLM"/>
    </source>
</evidence>
<sequence length="623" mass="69964">MSWLRRWFERKPVRAVPVRDEPDEVEESSGCSHDQAEIEQRIGTPDFDLFVAEGELEIGGNLKHGAHHLACLLLVDPSRPDWRQLADRYVAKAGSRLDRLIPETAERYAATEALRAYFWHAQGRVEEALRHLVGVTEAMHDKRYLDAWAHEWLAVSGAVEALPPDLILRLLGYVVTRAPEPHKASLPQLRMAERWADLACRALPGELSGLQAMFKAGLLRKAARYEEALVAVGPLAQSDENQAMARGLVLRRLNRPEESQEAFARAIELSPGNESPFLEVGDTWFDLAQWQHALTWYEGALAVEADQPWAKASAAFCHWKLEGGEARYQQFIELAREGNGRARQIWYAHFDALPQFHDATANCWRQMRSDLAKAAPGRPEGDRFEFKLGFSALEAPSNRLAIALDCTAAGKAPAMEISVDAIPSPDPRVPLTTVDYLLWRYDGTTPFAAVDPPREAISERIAAMARKRYSMEANCAEASFAAAELGVEAIGDLLAVMLHPPAVPEDDQALAWVPRIQLTAALVLAQIDQGWDISERRKALYSMLFGPSDWITGAAIRALAWIAQTEQAHAMDIHEQFLFLERQIPDMGGCCRADILYDQWRHLPFQSDAERERYEKRLQELSE</sequence>
<feature type="repeat" description="TPR" evidence="1">
    <location>
        <begin position="240"/>
        <end position="273"/>
    </location>
</feature>
<dbReference type="EMBL" id="JBFNQD010000005">
    <property type="protein sequence ID" value="MEW9307424.1"/>
    <property type="molecule type" value="Genomic_DNA"/>
</dbReference>
<protein>
    <recommendedName>
        <fullName evidence="4">Tetratricopeptide repeat protein</fullName>
    </recommendedName>
</protein>
<organism evidence="2 3">
    <name type="scientific">Labrys neptuniae</name>
    <dbReference type="NCBI Taxonomy" id="376174"/>
    <lineage>
        <taxon>Bacteria</taxon>
        <taxon>Pseudomonadati</taxon>
        <taxon>Pseudomonadota</taxon>
        <taxon>Alphaproteobacteria</taxon>
        <taxon>Hyphomicrobiales</taxon>
        <taxon>Xanthobacteraceae</taxon>
        <taxon>Labrys</taxon>
    </lineage>
</organism>
<dbReference type="InterPro" id="IPR019734">
    <property type="entry name" value="TPR_rpt"/>
</dbReference>
<comment type="caution">
    <text evidence="2">The sequence shown here is derived from an EMBL/GenBank/DDBJ whole genome shotgun (WGS) entry which is preliminary data.</text>
</comment>
<proteinExistence type="predicted"/>
<accession>A0ABV3PP68</accession>